<feature type="transmembrane region" description="Helical" evidence="16">
    <location>
        <begin position="165"/>
        <end position="183"/>
    </location>
</feature>
<dbReference type="GO" id="GO:0005737">
    <property type="term" value="C:cytoplasm"/>
    <property type="evidence" value="ECO:0007669"/>
    <property type="project" value="UniProtKB-SubCell"/>
</dbReference>
<keyword evidence="7" id="KW-0963">Cytoplasm</keyword>
<evidence type="ECO:0000256" key="1">
    <source>
        <dbReference type="ARBA" id="ARBA00000085"/>
    </source>
</evidence>
<feature type="transmembrane region" description="Helical" evidence="16">
    <location>
        <begin position="189"/>
        <end position="214"/>
    </location>
</feature>
<evidence type="ECO:0000256" key="15">
    <source>
        <dbReference type="ARBA" id="ARBA00030800"/>
    </source>
</evidence>
<dbReference type="Pfam" id="PF02518">
    <property type="entry name" value="HATPase_c"/>
    <property type="match status" value="1"/>
</dbReference>
<dbReference type="InterPro" id="IPR017205">
    <property type="entry name" value="Sig_transdc_His_kinase_ChrS"/>
</dbReference>
<dbReference type="AlphaFoldDB" id="A0A1H1PMQ0"/>
<dbReference type="Gene3D" id="3.30.565.10">
    <property type="entry name" value="Histidine kinase-like ATPase, C-terminal domain"/>
    <property type="match status" value="1"/>
</dbReference>
<dbReference type="GO" id="GO:0046872">
    <property type="term" value="F:metal ion binding"/>
    <property type="evidence" value="ECO:0007669"/>
    <property type="project" value="UniProtKB-KW"/>
</dbReference>
<evidence type="ECO:0000256" key="3">
    <source>
        <dbReference type="ARBA" id="ARBA00004496"/>
    </source>
</evidence>
<dbReference type="GO" id="GO:0000155">
    <property type="term" value="F:phosphorelay sensor kinase activity"/>
    <property type="evidence" value="ECO:0007669"/>
    <property type="project" value="InterPro"/>
</dbReference>
<evidence type="ECO:0000256" key="11">
    <source>
        <dbReference type="ARBA" id="ARBA00023004"/>
    </source>
</evidence>
<dbReference type="GO" id="GO:0016020">
    <property type="term" value="C:membrane"/>
    <property type="evidence" value="ECO:0007669"/>
    <property type="project" value="InterPro"/>
</dbReference>
<reference evidence="18 19" key="1">
    <citation type="submission" date="2016-10" db="EMBL/GenBank/DDBJ databases">
        <authorList>
            <person name="de Groot N.N."/>
        </authorList>
    </citation>
    <scope>NUCLEOTIDE SEQUENCE [LARGE SCALE GENOMIC DNA]</scope>
    <source>
        <strain evidence="18 19">DSM 22126</strain>
    </source>
</reference>
<dbReference type="EMBL" id="LT629776">
    <property type="protein sequence ID" value="SDS12380.1"/>
    <property type="molecule type" value="Genomic_DNA"/>
</dbReference>
<evidence type="ECO:0000256" key="7">
    <source>
        <dbReference type="ARBA" id="ARBA00022490"/>
    </source>
</evidence>
<keyword evidence="8" id="KW-0808">Transferase</keyword>
<keyword evidence="16" id="KW-0472">Membrane</keyword>
<dbReference type="GO" id="GO:0046983">
    <property type="term" value="F:protein dimerization activity"/>
    <property type="evidence" value="ECO:0007669"/>
    <property type="project" value="InterPro"/>
</dbReference>
<evidence type="ECO:0000256" key="6">
    <source>
        <dbReference type="ARBA" id="ARBA00022485"/>
    </source>
</evidence>
<dbReference type="STRING" id="545619.SAMN04489860_0849"/>
<dbReference type="SUPFAM" id="SSF55874">
    <property type="entry name" value="ATPase domain of HSP90 chaperone/DNA topoisomerase II/histidine kinase"/>
    <property type="match status" value="1"/>
</dbReference>
<dbReference type="InterPro" id="IPR036890">
    <property type="entry name" value="HATPase_C_sf"/>
</dbReference>
<keyword evidence="16" id="KW-1133">Transmembrane helix</keyword>
<evidence type="ECO:0000256" key="13">
    <source>
        <dbReference type="ARBA" id="ARBA00023014"/>
    </source>
</evidence>
<organism evidence="18 19">
    <name type="scientific">Paraoerskovia marina</name>
    <dbReference type="NCBI Taxonomy" id="545619"/>
    <lineage>
        <taxon>Bacteria</taxon>
        <taxon>Bacillati</taxon>
        <taxon>Actinomycetota</taxon>
        <taxon>Actinomycetes</taxon>
        <taxon>Micrococcales</taxon>
        <taxon>Cellulomonadaceae</taxon>
        <taxon>Paraoerskovia</taxon>
    </lineage>
</organism>
<keyword evidence="12" id="KW-0902">Two-component regulatory system</keyword>
<dbReference type="PIRSF" id="PIRSF037434">
    <property type="entry name" value="STHK_ChrS"/>
    <property type="match status" value="1"/>
</dbReference>
<comment type="subcellular location">
    <subcellularLocation>
        <location evidence="3">Cytoplasm</location>
    </subcellularLocation>
</comment>
<evidence type="ECO:0000256" key="8">
    <source>
        <dbReference type="ARBA" id="ARBA00022679"/>
    </source>
</evidence>
<keyword evidence="19" id="KW-1185">Reference proteome</keyword>
<dbReference type="PROSITE" id="PS50109">
    <property type="entry name" value="HIS_KIN"/>
    <property type="match status" value="1"/>
</dbReference>
<dbReference type="Proteomes" id="UP000185663">
    <property type="component" value="Chromosome I"/>
</dbReference>
<evidence type="ECO:0000256" key="9">
    <source>
        <dbReference type="ARBA" id="ARBA00022723"/>
    </source>
</evidence>
<comment type="catalytic activity">
    <reaction evidence="1">
        <text>ATP + protein L-histidine = ADP + protein N-phospho-L-histidine.</text>
        <dbReference type="EC" id="2.7.13.3"/>
    </reaction>
</comment>
<evidence type="ECO:0000313" key="18">
    <source>
        <dbReference type="EMBL" id="SDS12380.1"/>
    </source>
</evidence>
<feature type="transmembrane region" description="Helical" evidence="16">
    <location>
        <begin position="60"/>
        <end position="79"/>
    </location>
</feature>
<gene>
    <name evidence="18" type="ORF">SAMN04489860_0849</name>
</gene>
<dbReference type="PRINTS" id="PR00344">
    <property type="entry name" value="BCTRLSENSOR"/>
</dbReference>
<dbReference type="InterPro" id="IPR003594">
    <property type="entry name" value="HATPase_dom"/>
</dbReference>
<dbReference type="Pfam" id="PF07730">
    <property type="entry name" value="HisKA_3"/>
    <property type="match status" value="1"/>
</dbReference>
<dbReference type="InterPro" id="IPR004358">
    <property type="entry name" value="Sig_transdc_His_kin-like_C"/>
</dbReference>
<evidence type="ECO:0000256" key="12">
    <source>
        <dbReference type="ARBA" id="ARBA00023012"/>
    </source>
</evidence>
<evidence type="ECO:0000256" key="14">
    <source>
        <dbReference type="ARBA" id="ARBA00024827"/>
    </source>
</evidence>
<evidence type="ECO:0000313" key="19">
    <source>
        <dbReference type="Proteomes" id="UP000185663"/>
    </source>
</evidence>
<evidence type="ECO:0000256" key="10">
    <source>
        <dbReference type="ARBA" id="ARBA00022777"/>
    </source>
</evidence>
<comment type="function">
    <text evidence="14">Member of the two-component regulatory system NreB/NreC involved in the control of dissimilatory nitrate/nitrite reduction in response to oxygen. NreB functions as a direct oxygen sensor histidine kinase which is autophosphorylated, in the absence of oxygen, probably at the conserved histidine residue, and transfers its phosphate group probably to a conserved aspartate residue of NreC. NreB/NreC activates the expression of the nitrate (narGHJI) and nitrite (nir) reductase operons, as well as the putative nitrate transporter gene narT.</text>
</comment>
<dbReference type="EC" id="2.7.13.3" evidence="4"/>
<keyword evidence="6" id="KW-0004">4Fe-4S</keyword>
<keyword evidence="16" id="KW-0812">Transmembrane</keyword>
<keyword evidence="9" id="KW-0479">Metal-binding</keyword>
<proteinExistence type="predicted"/>
<evidence type="ECO:0000256" key="5">
    <source>
        <dbReference type="ARBA" id="ARBA00017322"/>
    </source>
</evidence>
<feature type="transmembrane region" description="Helical" evidence="16">
    <location>
        <begin position="86"/>
        <end position="105"/>
    </location>
</feature>
<accession>A0A1H1PMQ0</accession>
<feature type="transmembrane region" description="Helical" evidence="16">
    <location>
        <begin position="125"/>
        <end position="153"/>
    </location>
</feature>
<dbReference type="PANTHER" id="PTHR24421:SF62">
    <property type="entry name" value="SENSORY TRANSDUCTION HISTIDINE KINASE"/>
    <property type="match status" value="1"/>
</dbReference>
<feature type="domain" description="Histidine kinase" evidence="17">
    <location>
        <begin position="249"/>
        <end position="454"/>
    </location>
</feature>
<dbReference type="InterPro" id="IPR050482">
    <property type="entry name" value="Sensor_HK_TwoCompSys"/>
</dbReference>
<dbReference type="PANTHER" id="PTHR24421">
    <property type="entry name" value="NITRATE/NITRITE SENSOR PROTEIN NARX-RELATED"/>
    <property type="match status" value="1"/>
</dbReference>
<sequence length="470" mass="48848">MVGLVPASVARTPGVIGHESDSAAPKVDAAVNLSDDARFQHATTVAQVNRHPRPPVARGLFVGLDVLMGALVVVAVVTAPAGSRAPAALAAVVLLGVYVWGRLAVRVQQRPISAPRGAWWPDTTWILALLLPWAVLLWLTPGALWIAFPLMFLQMHVLGPHRGPLMVLATAALAVAEGLLVQVSPGDSWTGFILGPLFGAAVAIGVVLGLEALVRESEARQRTVEELTAARLHLAAADRENAVAAERERVARDIHDTVAQSLTAIELLLRTAEPAIGADDARARRLVDQARTAAQDSLADARRLVEDLTPADLHRTTLVGALRRVAGRSATASSDGATPLTVDVETCGEPRALPVPVETAVLRIAQSALANVSRHADAAHARLTLTYEPEQVTLDVVDDGHGFDPAVSPTRGSGGGGFGLPAIRSRVHELAGAVVLESAPGGGTALAVALPVHEAGPPPGATVPDPEMTA</sequence>
<evidence type="ECO:0000256" key="2">
    <source>
        <dbReference type="ARBA" id="ARBA00001966"/>
    </source>
</evidence>
<keyword evidence="11" id="KW-0408">Iron</keyword>
<dbReference type="GO" id="GO:0051539">
    <property type="term" value="F:4 iron, 4 sulfur cluster binding"/>
    <property type="evidence" value="ECO:0007669"/>
    <property type="project" value="UniProtKB-KW"/>
</dbReference>
<comment type="cofactor">
    <cofactor evidence="2">
        <name>[4Fe-4S] cluster</name>
        <dbReference type="ChEBI" id="CHEBI:49883"/>
    </cofactor>
</comment>
<dbReference type="Gene3D" id="1.20.5.1930">
    <property type="match status" value="1"/>
</dbReference>
<evidence type="ECO:0000259" key="17">
    <source>
        <dbReference type="PROSITE" id="PS50109"/>
    </source>
</evidence>
<protein>
    <recommendedName>
        <fullName evidence="5">Oxygen sensor histidine kinase NreB</fullName>
        <ecNumber evidence="4">2.7.13.3</ecNumber>
    </recommendedName>
    <alternativeName>
        <fullName evidence="15">Nitrogen regulation protein B</fullName>
    </alternativeName>
</protein>
<name>A0A1H1PMQ0_9CELL</name>
<evidence type="ECO:0000256" key="4">
    <source>
        <dbReference type="ARBA" id="ARBA00012438"/>
    </source>
</evidence>
<keyword evidence="13" id="KW-0411">Iron-sulfur</keyword>
<dbReference type="InterPro" id="IPR011712">
    <property type="entry name" value="Sig_transdc_His_kin_sub3_dim/P"/>
</dbReference>
<dbReference type="InterPro" id="IPR005467">
    <property type="entry name" value="His_kinase_dom"/>
</dbReference>
<keyword evidence="10 18" id="KW-0418">Kinase</keyword>
<dbReference type="CDD" id="cd16917">
    <property type="entry name" value="HATPase_UhpB-NarQ-NarX-like"/>
    <property type="match status" value="1"/>
</dbReference>
<dbReference type="eggNOG" id="COG4585">
    <property type="taxonomic scope" value="Bacteria"/>
</dbReference>
<evidence type="ECO:0000256" key="16">
    <source>
        <dbReference type="SAM" id="Phobius"/>
    </source>
</evidence>